<dbReference type="InterPro" id="IPR057162">
    <property type="entry name" value="DUF7840"/>
</dbReference>
<reference evidence="3 4" key="1">
    <citation type="journal article" date="2012" name="Int. J. Syst. Evol. Microbiol.">
        <title>Marinomonas hwangdonensis sp. nov., isolated from seawater.</title>
        <authorList>
            <person name="Jung Y.T."/>
            <person name="Oh T.K."/>
            <person name="Yoon J.H."/>
        </authorList>
    </citation>
    <scope>NUCLEOTIDE SEQUENCE [LARGE SCALE GENOMIC DNA]</scope>
    <source>
        <strain evidence="3 4">HDW-15</strain>
    </source>
</reference>
<protein>
    <submittedName>
        <fullName evidence="3">DUF4105 domain-containing protein</fullName>
    </submittedName>
</protein>
<keyword evidence="4" id="KW-1185">Reference proteome</keyword>
<evidence type="ECO:0000313" key="4">
    <source>
        <dbReference type="Proteomes" id="UP000280507"/>
    </source>
</evidence>
<sequence>MLKKSQYVYVVFTTFILVFLFSSPSVFAGNIKFNISFSEFILKNASPLISQIENQEGLGYDSLRKQINDLGCNPDVVLLPAILEQKAAYQFHSNVMKALEPCAVKRDTKRDIKQLLSNKEPYLIIAGESLKSPMSYFGHSLLLFLDEEDFYFSPVISVLAPTENLTATEQLLKGGFSQIPAEINVVPLHQILDSYNNRESRKLKFIKLPDSHFNKDRMIGFFDDKLSNTLTYNFFTENCSTYLFEALAYSCSCFDEAPKIITPVFLEKKVQETVNTERFELNSLFHNFNTEYKKLSTKERADVRDMFSNTQPISSNHSDDVGNVAVLASRLSFESYGRPNDSYGNILDTFGKEEALQRKIPLHHKADDKDLDGLSVSSAKIKFEKDSMDITLSAVDFNHFEQRSQHYLSSKLTAGAIEISAVNDSAKVESLDLVKIRSVTPLNFVTRTPSWRLRIGADRTESETLYPVVSAGLGAGFNVSQFMFYSLPSIELSRSATFPVYSGVQFKSNAFSIKYETKNLDTQSLSIYRRESHSFAYEYKIIKTKTKTNTTTQQISFSYYF</sequence>
<accession>A0A3M8QAI0</accession>
<gene>
    <name evidence="3" type="ORF">EBI00_02965</name>
</gene>
<proteinExistence type="predicted"/>
<dbReference type="RefSeq" id="WP_123094418.1">
    <property type="nucleotide sequence ID" value="NZ_RIZG01000001.1"/>
</dbReference>
<comment type="caution">
    <text evidence="3">The sequence shown here is derived from an EMBL/GenBank/DDBJ whole genome shotgun (WGS) entry which is preliminary data.</text>
</comment>
<dbReference type="OrthoDB" id="6094081at2"/>
<name>A0A3M8QAI0_9GAMM</name>
<dbReference type="InterPro" id="IPR025178">
    <property type="entry name" value="Lnb_N"/>
</dbReference>
<dbReference type="Proteomes" id="UP000280507">
    <property type="component" value="Unassembled WGS sequence"/>
</dbReference>
<feature type="domain" description="Lnb N-terminal periplasmic" evidence="1">
    <location>
        <begin position="122"/>
        <end position="249"/>
    </location>
</feature>
<evidence type="ECO:0000259" key="1">
    <source>
        <dbReference type="Pfam" id="PF13387"/>
    </source>
</evidence>
<evidence type="ECO:0000313" key="3">
    <source>
        <dbReference type="EMBL" id="RNF53076.1"/>
    </source>
</evidence>
<dbReference type="EMBL" id="RIZG01000001">
    <property type="protein sequence ID" value="RNF53076.1"/>
    <property type="molecule type" value="Genomic_DNA"/>
</dbReference>
<feature type="domain" description="DUF7840" evidence="2">
    <location>
        <begin position="411"/>
        <end position="495"/>
    </location>
</feature>
<dbReference type="Pfam" id="PF25222">
    <property type="entry name" value="DUF7840"/>
    <property type="match status" value="1"/>
</dbReference>
<dbReference type="Pfam" id="PF13387">
    <property type="entry name" value="Lnb_N"/>
    <property type="match status" value="1"/>
</dbReference>
<organism evidence="3 4">
    <name type="scientific">Marinomonas hwangdonensis</name>
    <dbReference type="NCBI Taxonomy" id="1053647"/>
    <lineage>
        <taxon>Bacteria</taxon>
        <taxon>Pseudomonadati</taxon>
        <taxon>Pseudomonadota</taxon>
        <taxon>Gammaproteobacteria</taxon>
        <taxon>Oceanospirillales</taxon>
        <taxon>Oceanospirillaceae</taxon>
        <taxon>Marinomonas</taxon>
    </lineage>
</organism>
<dbReference type="AlphaFoldDB" id="A0A3M8QAI0"/>
<evidence type="ECO:0000259" key="2">
    <source>
        <dbReference type="Pfam" id="PF25222"/>
    </source>
</evidence>